<dbReference type="EMBL" id="KL250548">
    <property type="protein sequence ID" value="KGB33443.1"/>
    <property type="molecule type" value="Genomic_DNA"/>
</dbReference>
<dbReference type="GO" id="GO:0005801">
    <property type="term" value="C:cis-Golgi network"/>
    <property type="evidence" value="ECO:0007669"/>
    <property type="project" value="TreeGrafter"/>
</dbReference>
<dbReference type="InterPro" id="IPR024858">
    <property type="entry name" value="GOLGA"/>
</dbReference>
<reference evidence="3" key="1">
    <citation type="journal article" date="2012" name="Nat. Genet.">
        <title>Whole-genome sequence of Schistosoma haematobium.</title>
        <authorList>
            <person name="Young N.D."/>
            <person name="Jex A.R."/>
            <person name="Li B."/>
            <person name="Liu S."/>
            <person name="Yang L."/>
            <person name="Xiong Z."/>
            <person name="Li Y."/>
            <person name="Cantacessi C."/>
            <person name="Hall R.S."/>
            <person name="Xu X."/>
            <person name="Chen F."/>
            <person name="Wu X."/>
            <person name="Zerlotini A."/>
            <person name="Oliveira G."/>
            <person name="Hofmann A."/>
            <person name="Zhang G."/>
            <person name="Fang X."/>
            <person name="Kang Y."/>
            <person name="Campbell B.E."/>
            <person name="Loukas A."/>
            <person name="Ranganathan S."/>
            <person name="Rollinson D."/>
            <person name="Rinaldi G."/>
            <person name="Brindley P.J."/>
            <person name="Yang H."/>
            <person name="Wang J."/>
            <person name="Wang J."/>
            <person name="Gasser R.B."/>
        </authorList>
    </citation>
    <scope>NUCLEOTIDE SEQUENCE [LARGE SCALE GENOMIC DNA]</scope>
</reference>
<dbReference type="STRING" id="6185.A0A095BWM8"/>
<dbReference type="GO" id="GO:0007030">
    <property type="term" value="P:Golgi organization"/>
    <property type="evidence" value="ECO:0007669"/>
    <property type="project" value="TreeGrafter"/>
</dbReference>
<feature type="coiled-coil region" evidence="1">
    <location>
        <begin position="768"/>
        <end position="854"/>
    </location>
</feature>
<sequence length="1255" mass="142973">MSELSRAEKIAAAKKKLREFQASKANKQSNESYVNQTHGSSVPGTGGYRTNILSQQEDNHCILPVDNCQSIQLEQKQKYQHGFNLSNVNINENYANASIYQPQSPSSVTVPQNNDNAVISLADYFNNSTHYYHPPPLQSLPNNNTNDNHSVSYSENGQCVLHDLTVHSNLTDKHQFVVSSPTSLSSAFEIPNRNANQTVPMTDNTEYLSYPMYNNNNNDNNSNIPVNIEFGKQQSESNSNDSTVFPTSYYHLSSESAAIHNVNNSNQENNTLVQLSYPQYDGDEEEKEVVNDIPTAATEKLLQLTRQLDGILETSERLTSSMHTSGTTSPIMNEFTSNHGLLESFHYPESCRQYSNQTGESHDQLTKDYSHCSPNSLLSGESSQMSISQNHLVRELEERNVELASMLEKRNRAYERLTVKMDLMKDQYERRLTDLSNERTNLQNISQRDLEKTKEQIKAHAKTIGILVAEKTELQSQVTHLDNLAVQRLREIEEVSSRLKASRQQILDLERNLSASKANVNNLQTGNNDLQNQIKCLQGEIKREKIARRDVEDELSETRSRLTAKSCELAQTGISLNELKQQLELSQIYANQLRSTTDSLMCSEDKKYCKEKEEWLSERADLLNRLKLLELSLSSIDTEKKRLDSQYHNYVAQVEQQADELRSQLSETNKLKQEMELSLESVSRQLREKDNEINDLICYKLTFEEEFLVVVNSSYSVQSACLINDRLHFIKFSCCLNLIQIIPTLLTVQTQPLTSSVEEQDVNSSPVIQQSLEQIAVLETQLKSRTEELENANVEINRLTVRLSKFEETVEQLQNSLSDRDIVLATATSERSALSRAVEQNKNLKQQLSDLQTTYTQMCDIYQSEIKSANEMNYALSKQMEHLNILQMENQNQSENIISCTILSIDNATQTDDSHIVHDPHLTVHDCTVTQSSSPPSTPQEQQIDNIMKYENANLSQLTDEIVLLRDLFTRVSVICQWLEHENGKINEPNKFNDPVYCVSLLEESIQKLTSKYSSNVIDNSVQCSLSMEQNELTSNVGELQNLQVAHTQLEAKFLKCMEELSSVTEERCTLESINAQLEMEAATVEEYVTLFTHRRAAAAKRAKARELLLQRLVDDRKRLRDRLGKLFSQINPVYIKNDCSNDQTELVKQQVDTTPNDSNHVGGRFLSEFRSLIEEIELSTDEKEFEAGVSDLNDEDIGDEMESLTDKKLVSDFNTNDSIQKHHISHITLENLRYQALRYDCPHCKCCVGRLLEV</sequence>
<feature type="coiled-coil region" evidence="1">
    <location>
        <begin position="393"/>
        <end position="445"/>
    </location>
</feature>
<name>A0A095BWM8_SCHHA</name>
<dbReference type="GO" id="GO:0032580">
    <property type="term" value="C:Golgi cisterna membrane"/>
    <property type="evidence" value="ECO:0007669"/>
    <property type="project" value="TreeGrafter"/>
</dbReference>
<organism evidence="3">
    <name type="scientific">Schistosoma haematobium</name>
    <name type="common">Blood fluke</name>
    <dbReference type="NCBI Taxonomy" id="6185"/>
    <lineage>
        <taxon>Eukaryota</taxon>
        <taxon>Metazoa</taxon>
        <taxon>Spiralia</taxon>
        <taxon>Lophotrochozoa</taxon>
        <taxon>Platyhelminthes</taxon>
        <taxon>Trematoda</taxon>
        <taxon>Digenea</taxon>
        <taxon>Strigeidida</taxon>
        <taxon>Schistosomatoidea</taxon>
        <taxon>Schistosomatidae</taxon>
        <taxon>Schistosoma</taxon>
    </lineage>
</organism>
<evidence type="ECO:0000256" key="2">
    <source>
        <dbReference type="SAM" id="MobiDB-lite"/>
    </source>
</evidence>
<proteinExistence type="predicted"/>
<feature type="region of interest" description="Disordered" evidence="2">
    <location>
        <begin position="24"/>
        <end position="45"/>
    </location>
</feature>
<evidence type="ECO:0000256" key="1">
    <source>
        <dbReference type="SAM" id="Coils"/>
    </source>
</evidence>
<feature type="coiled-coil region" evidence="1">
    <location>
        <begin position="612"/>
        <end position="692"/>
    </location>
</feature>
<feature type="compositionally biased region" description="Polar residues" evidence="2">
    <location>
        <begin position="24"/>
        <end position="43"/>
    </location>
</feature>
<evidence type="ECO:0000313" key="3">
    <source>
        <dbReference type="EMBL" id="KGB33443.1"/>
    </source>
</evidence>
<accession>A0A095BWM8</accession>
<dbReference type="PANTHER" id="PTHR10881:SF46">
    <property type="entry name" value="GOLGIN SUBFAMILY A MEMBER 2"/>
    <property type="match status" value="1"/>
</dbReference>
<protein>
    <submittedName>
        <fullName evidence="3">Golgin subfamily A member 2</fullName>
    </submittedName>
</protein>
<gene>
    <name evidence="3" type="ORF">MS3_01603</name>
</gene>
<dbReference type="AlphaFoldDB" id="A0A095BWM8"/>
<feature type="coiled-coil region" evidence="1">
    <location>
        <begin position="492"/>
        <end position="561"/>
    </location>
</feature>
<dbReference type="PANTHER" id="PTHR10881">
    <property type="entry name" value="GOLGIN SUBFAMILY A MEMBER-RELATED"/>
    <property type="match status" value="1"/>
</dbReference>
<dbReference type="GO" id="GO:0000137">
    <property type="term" value="C:Golgi cis cisterna"/>
    <property type="evidence" value="ECO:0007669"/>
    <property type="project" value="TreeGrafter"/>
</dbReference>
<keyword evidence="1" id="KW-0175">Coiled coil</keyword>